<feature type="signal peptide" evidence="2">
    <location>
        <begin position="1"/>
        <end position="28"/>
    </location>
</feature>
<dbReference type="Gene3D" id="2.40.10.10">
    <property type="entry name" value="Trypsin-like serine proteases"/>
    <property type="match status" value="2"/>
</dbReference>
<dbReference type="RefSeq" id="WP_179510195.1">
    <property type="nucleotide sequence ID" value="NZ_JACCBY010000007.1"/>
</dbReference>
<keyword evidence="4" id="KW-1185">Reference proteome</keyword>
<dbReference type="InterPro" id="IPR043504">
    <property type="entry name" value="Peptidase_S1_PA_chymotrypsin"/>
</dbReference>
<evidence type="ECO:0008006" key="5">
    <source>
        <dbReference type="Google" id="ProtNLM"/>
    </source>
</evidence>
<accession>A0A7Y9FQW9</accession>
<keyword evidence="1 2" id="KW-0732">Signal</keyword>
<reference evidence="3 4" key="2">
    <citation type="submission" date="2020-08" db="EMBL/GenBank/DDBJ databases">
        <title>The Agave Microbiome: Exploring the role of microbial communities in plant adaptations to desert environments.</title>
        <authorList>
            <person name="Partida-Martinez L.P."/>
        </authorList>
    </citation>
    <scope>NUCLEOTIDE SEQUENCE [LARGE SCALE GENOMIC DNA]</scope>
    <source>
        <strain evidence="3 4">AS2.3</strain>
    </source>
</reference>
<dbReference type="InterPro" id="IPR009003">
    <property type="entry name" value="Peptidase_S1_PA"/>
</dbReference>
<protein>
    <recommendedName>
        <fullName evidence="5">Serine protease</fullName>
    </recommendedName>
</protein>
<evidence type="ECO:0000313" key="3">
    <source>
        <dbReference type="EMBL" id="NYD91779.1"/>
    </source>
</evidence>
<dbReference type="AlphaFoldDB" id="A0A7Y9FQW9"/>
<dbReference type="PANTHER" id="PTHR15462">
    <property type="entry name" value="SERINE PROTEASE"/>
    <property type="match status" value="1"/>
</dbReference>
<evidence type="ECO:0000256" key="1">
    <source>
        <dbReference type="ARBA" id="ARBA00022729"/>
    </source>
</evidence>
<evidence type="ECO:0000256" key="2">
    <source>
        <dbReference type="SAM" id="SignalP"/>
    </source>
</evidence>
<dbReference type="Proteomes" id="UP000517753">
    <property type="component" value="Unassembled WGS sequence"/>
</dbReference>
<feature type="chain" id="PRO_5031349171" description="Serine protease" evidence="2">
    <location>
        <begin position="29"/>
        <end position="295"/>
    </location>
</feature>
<name>A0A7Y9FQW9_9SPHN</name>
<comment type="caution">
    <text evidence="3">The sequence shown here is derived from an EMBL/GenBank/DDBJ whole genome shotgun (WGS) entry which is preliminary data.</text>
</comment>
<sequence length="295" mass="30939">MTGSVHRSPFWGGALALAASTLSTAAVANIFAADGRDPRHFVAPGTAEARLFLPVGSVTGDFTLRNLRAPGGVNSGEGTAFMVSPCYALTAYHVLFGSGALSLNPMGIYPVTLRFGGDASSRPALLVKGRVRFWGSTDRAGPDVALILLDGCPGKQIGWLDLAAPDPAIEVTRVAMPGYAHDRSMRRLSLQSDCRIHTALRARGWLLHDCASREGASGAPLLAQRGDRYVVVGINAGEFDAQAEVQPGFSVARANWAIGTAVLRATTRLSAMIVRDQRRAGVTNPLDTPSSGSGS</sequence>
<proteinExistence type="predicted"/>
<gene>
    <name evidence="3" type="ORF">HD841_003598</name>
</gene>
<dbReference type="EMBL" id="JACCBY010000007">
    <property type="protein sequence ID" value="NYD91779.1"/>
    <property type="molecule type" value="Genomic_DNA"/>
</dbReference>
<dbReference type="Pfam" id="PF13365">
    <property type="entry name" value="Trypsin_2"/>
    <property type="match status" value="1"/>
</dbReference>
<reference evidence="3 4" key="1">
    <citation type="submission" date="2020-07" db="EMBL/GenBank/DDBJ databases">
        <authorList>
            <person name="Partida-Martinez L."/>
            <person name="Huntemann M."/>
            <person name="Clum A."/>
            <person name="Wang J."/>
            <person name="Palaniappan K."/>
            <person name="Ritter S."/>
            <person name="Chen I.-M."/>
            <person name="Stamatis D."/>
            <person name="Reddy T."/>
            <person name="O'Malley R."/>
            <person name="Daum C."/>
            <person name="Shapiro N."/>
            <person name="Ivanova N."/>
            <person name="Kyrpides N."/>
            <person name="Woyke T."/>
        </authorList>
    </citation>
    <scope>NUCLEOTIDE SEQUENCE [LARGE SCALE GENOMIC DNA]</scope>
    <source>
        <strain evidence="3 4">AS2.3</strain>
    </source>
</reference>
<organism evidence="3 4">
    <name type="scientific">Sphingomonas melonis</name>
    <dbReference type="NCBI Taxonomy" id="152682"/>
    <lineage>
        <taxon>Bacteria</taxon>
        <taxon>Pseudomonadati</taxon>
        <taxon>Pseudomonadota</taxon>
        <taxon>Alphaproteobacteria</taxon>
        <taxon>Sphingomonadales</taxon>
        <taxon>Sphingomonadaceae</taxon>
        <taxon>Sphingomonas</taxon>
    </lineage>
</organism>
<dbReference type="SUPFAM" id="SSF50494">
    <property type="entry name" value="Trypsin-like serine proteases"/>
    <property type="match status" value="1"/>
</dbReference>
<dbReference type="InterPro" id="IPR050966">
    <property type="entry name" value="Glutamyl_endopeptidase"/>
</dbReference>
<dbReference type="PANTHER" id="PTHR15462:SF8">
    <property type="entry name" value="SERINE PROTEASE"/>
    <property type="match status" value="1"/>
</dbReference>
<evidence type="ECO:0000313" key="4">
    <source>
        <dbReference type="Proteomes" id="UP000517753"/>
    </source>
</evidence>